<evidence type="ECO:0000313" key="3">
    <source>
        <dbReference type="Proteomes" id="UP000516764"/>
    </source>
</evidence>
<keyword evidence="1" id="KW-0812">Transmembrane</keyword>
<dbReference type="AlphaFoldDB" id="A0A7L8ACX3"/>
<name>A0A7L8ACX3_9FLAO</name>
<sequence length="67" mass="7032">MNKSIKTVLLVAGLILLGYGIYTMIQPEAQVSIGDLDLVKAQDNTNSYITIALGIVTVAIGLIGGKK</sequence>
<protein>
    <recommendedName>
        <fullName evidence="4">DUF3185 family protein</fullName>
    </recommendedName>
</protein>
<dbReference type="OrthoDB" id="1454197at2"/>
<dbReference type="EMBL" id="CP061813">
    <property type="protein sequence ID" value="QOD59842.1"/>
    <property type="molecule type" value="Genomic_DNA"/>
</dbReference>
<reference evidence="2 3" key="1">
    <citation type="journal article" date="2016" name="Int. J. Syst. Evol. Microbiol.">
        <title>Polaribacter haliotis sp. nov., isolated from the gut of abalone Haliotis discus hannai.</title>
        <authorList>
            <person name="Kim Y.O."/>
            <person name="Park I.S."/>
            <person name="Park S."/>
            <person name="Nam B.H."/>
            <person name="Park J.M."/>
            <person name="Kim D.G."/>
            <person name="Yoon J.H."/>
        </authorList>
    </citation>
    <scope>NUCLEOTIDE SEQUENCE [LARGE SCALE GENOMIC DNA]</scope>
    <source>
        <strain evidence="2 3">KCTC 52418</strain>
    </source>
</reference>
<proteinExistence type="predicted"/>
<feature type="transmembrane region" description="Helical" evidence="1">
    <location>
        <begin position="45"/>
        <end position="65"/>
    </location>
</feature>
<keyword evidence="1" id="KW-1133">Transmembrane helix</keyword>
<dbReference type="RefSeq" id="WP_088352531.1">
    <property type="nucleotide sequence ID" value="NZ_CP061813.1"/>
</dbReference>
<dbReference type="Proteomes" id="UP000516764">
    <property type="component" value="Chromosome"/>
</dbReference>
<accession>A0A7L8ACX3</accession>
<organism evidence="2 3">
    <name type="scientific">Polaribacter haliotis</name>
    <dbReference type="NCBI Taxonomy" id="1888915"/>
    <lineage>
        <taxon>Bacteria</taxon>
        <taxon>Pseudomonadati</taxon>
        <taxon>Bacteroidota</taxon>
        <taxon>Flavobacteriia</taxon>
        <taxon>Flavobacteriales</taxon>
        <taxon>Flavobacteriaceae</taxon>
    </lineage>
</organism>
<evidence type="ECO:0000313" key="2">
    <source>
        <dbReference type="EMBL" id="QOD59842.1"/>
    </source>
</evidence>
<keyword evidence="1" id="KW-0472">Membrane</keyword>
<keyword evidence="3" id="KW-1185">Reference proteome</keyword>
<feature type="transmembrane region" description="Helical" evidence="1">
    <location>
        <begin position="7"/>
        <end position="25"/>
    </location>
</feature>
<dbReference type="KEGG" id="phal:H9I45_10830"/>
<gene>
    <name evidence="2" type="ORF">H9I45_10830</name>
</gene>
<evidence type="ECO:0008006" key="4">
    <source>
        <dbReference type="Google" id="ProtNLM"/>
    </source>
</evidence>
<evidence type="ECO:0000256" key="1">
    <source>
        <dbReference type="SAM" id="Phobius"/>
    </source>
</evidence>